<feature type="signal peptide" evidence="1">
    <location>
        <begin position="1"/>
        <end position="23"/>
    </location>
</feature>
<dbReference type="Proteomes" id="UP000295008">
    <property type="component" value="Unassembled WGS sequence"/>
</dbReference>
<dbReference type="EMBL" id="SLUN01000014">
    <property type="protein sequence ID" value="TCL67350.1"/>
    <property type="molecule type" value="Genomic_DNA"/>
</dbReference>
<dbReference type="OrthoDB" id="6555107at2"/>
<dbReference type="AlphaFoldDB" id="A0A4R1RN73"/>
<protein>
    <recommendedName>
        <fullName evidence="4">Outer membrane protein beta-barrel domain-containing protein</fullName>
    </recommendedName>
</protein>
<feature type="chain" id="PRO_5020361282" description="Outer membrane protein beta-barrel domain-containing protein" evidence="1">
    <location>
        <begin position="24"/>
        <end position="220"/>
    </location>
</feature>
<keyword evidence="1" id="KW-0732">Signal</keyword>
<sequence>MKFLALLLTLVLLLAGLATGASAATLGYLDGIVNGTVEKDGTGALSAQNGEDDLKVTIISAGTLIQDRYKLGAEYGVGSIAGASKEDVTLWTVKAGYRLIDATAFKLDAIVAPLNIKTDSSSLKATLLGVDLAQYFSTKLFLTVSYVVGDGKYEKSPFKDDSAPVSFFRSKLHYLLTDNLGLVAGYSTLKYEFDAVLSGISVGSMDVTMGGPSLGLVYKF</sequence>
<comment type="caution">
    <text evidence="2">The sequence shown here is derived from an EMBL/GenBank/DDBJ whole genome shotgun (WGS) entry which is preliminary data.</text>
</comment>
<keyword evidence="3" id="KW-1185">Reference proteome</keyword>
<name>A0A4R1RN73_HYDET</name>
<accession>A0A4R1RN73</accession>
<organism evidence="2 3">
    <name type="scientific">Hydrogenispora ethanolica</name>
    <dbReference type="NCBI Taxonomy" id="1082276"/>
    <lineage>
        <taxon>Bacteria</taxon>
        <taxon>Bacillati</taxon>
        <taxon>Bacillota</taxon>
        <taxon>Hydrogenispora</taxon>
    </lineage>
</organism>
<gene>
    <name evidence="2" type="ORF">EDC14_101439</name>
</gene>
<dbReference type="SUPFAM" id="SSF56935">
    <property type="entry name" value="Porins"/>
    <property type="match status" value="1"/>
</dbReference>
<evidence type="ECO:0000313" key="3">
    <source>
        <dbReference type="Proteomes" id="UP000295008"/>
    </source>
</evidence>
<proteinExistence type="predicted"/>
<dbReference type="RefSeq" id="WP_132014610.1">
    <property type="nucleotide sequence ID" value="NZ_SLUN01000014.1"/>
</dbReference>
<evidence type="ECO:0008006" key="4">
    <source>
        <dbReference type="Google" id="ProtNLM"/>
    </source>
</evidence>
<evidence type="ECO:0000313" key="2">
    <source>
        <dbReference type="EMBL" id="TCL67350.1"/>
    </source>
</evidence>
<reference evidence="2 3" key="1">
    <citation type="submission" date="2019-03" db="EMBL/GenBank/DDBJ databases">
        <title>Genomic Encyclopedia of Type Strains, Phase IV (KMG-IV): sequencing the most valuable type-strain genomes for metagenomic binning, comparative biology and taxonomic classification.</title>
        <authorList>
            <person name="Goeker M."/>
        </authorList>
    </citation>
    <scope>NUCLEOTIDE SEQUENCE [LARGE SCALE GENOMIC DNA]</scope>
    <source>
        <strain evidence="2 3">LX-B</strain>
    </source>
</reference>
<evidence type="ECO:0000256" key="1">
    <source>
        <dbReference type="SAM" id="SignalP"/>
    </source>
</evidence>